<comment type="caution">
    <text evidence="1">The sequence shown here is derived from an EMBL/GenBank/DDBJ whole genome shotgun (WGS) entry which is preliminary data.</text>
</comment>
<dbReference type="AlphaFoldDB" id="A0AA39IUR1"/>
<name>A0AA39IUR1_9AGAR</name>
<evidence type="ECO:0000313" key="1">
    <source>
        <dbReference type="EMBL" id="KAK0430230.1"/>
    </source>
</evidence>
<protein>
    <submittedName>
        <fullName evidence="1">Uncharacterized protein</fullName>
    </submittedName>
</protein>
<sequence>MTRYQHAEKYQVISMERMKERINNARRKWTAIWAWEKWILDNMDDYITLDKQTEFEPDVNPRGILATAWTKRNLIHIEDNKVRFYISKVDKEGERRFITAEPQIFHVGNIVKVQLSIVVMSMRKSQ</sequence>
<dbReference type="Proteomes" id="UP001175226">
    <property type="component" value="Unassembled WGS sequence"/>
</dbReference>
<keyword evidence="2" id="KW-1185">Reference proteome</keyword>
<dbReference type="EMBL" id="JAUEPT010000163">
    <property type="protein sequence ID" value="KAK0430230.1"/>
    <property type="molecule type" value="Genomic_DNA"/>
</dbReference>
<proteinExistence type="predicted"/>
<gene>
    <name evidence="1" type="ORF">EV421DRAFT_1744358</name>
</gene>
<evidence type="ECO:0000313" key="2">
    <source>
        <dbReference type="Proteomes" id="UP001175226"/>
    </source>
</evidence>
<organism evidence="1 2">
    <name type="scientific">Armillaria borealis</name>
    <dbReference type="NCBI Taxonomy" id="47425"/>
    <lineage>
        <taxon>Eukaryota</taxon>
        <taxon>Fungi</taxon>
        <taxon>Dikarya</taxon>
        <taxon>Basidiomycota</taxon>
        <taxon>Agaricomycotina</taxon>
        <taxon>Agaricomycetes</taxon>
        <taxon>Agaricomycetidae</taxon>
        <taxon>Agaricales</taxon>
        <taxon>Marasmiineae</taxon>
        <taxon>Physalacriaceae</taxon>
        <taxon>Armillaria</taxon>
    </lineage>
</organism>
<reference evidence="1" key="1">
    <citation type="submission" date="2023-06" db="EMBL/GenBank/DDBJ databases">
        <authorList>
            <consortium name="Lawrence Berkeley National Laboratory"/>
            <person name="Ahrendt S."/>
            <person name="Sahu N."/>
            <person name="Indic B."/>
            <person name="Wong-Bajracharya J."/>
            <person name="Merenyi Z."/>
            <person name="Ke H.-M."/>
            <person name="Monk M."/>
            <person name="Kocsube S."/>
            <person name="Drula E."/>
            <person name="Lipzen A."/>
            <person name="Balint B."/>
            <person name="Henrissat B."/>
            <person name="Andreopoulos B."/>
            <person name="Martin F.M."/>
            <person name="Harder C.B."/>
            <person name="Rigling D."/>
            <person name="Ford K.L."/>
            <person name="Foster G.D."/>
            <person name="Pangilinan J."/>
            <person name="Papanicolaou A."/>
            <person name="Barry K."/>
            <person name="LaButti K."/>
            <person name="Viragh M."/>
            <person name="Koriabine M."/>
            <person name="Yan M."/>
            <person name="Riley R."/>
            <person name="Champramary S."/>
            <person name="Plett K.L."/>
            <person name="Tsai I.J."/>
            <person name="Slot J."/>
            <person name="Sipos G."/>
            <person name="Plett J."/>
            <person name="Nagy L.G."/>
            <person name="Grigoriev I.V."/>
        </authorList>
    </citation>
    <scope>NUCLEOTIDE SEQUENCE</scope>
    <source>
        <strain evidence="1">FPL87.14</strain>
    </source>
</reference>
<accession>A0AA39IUR1</accession>